<feature type="domain" description="N-acetyltransferase" evidence="1">
    <location>
        <begin position="2"/>
        <end position="149"/>
    </location>
</feature>
<dbReference type="GO" id="GO:0016747">
    <property type="term" value="F:acyltransferase activity, transferring groups other than amino-acyl groups"/>
    <property type="evidence" value="ECO:0007669"/>
    <property type="project" value="InterPro"/>
</dbReference>
<dbReference type="SUPFAM" id="SSF55729">
    <property type="entry name" value="Acyl-CoA N-acyltransferases (Nat)"/>
    <property type="match status" value="1"/>
</dbReference>
<dbReference type="InterPro" id="IPR016181">
    <property type="entry name" value="Acyl_CoA_acyltransferase"/>
</dbReference>
<dbReference type="RefSeq" id="WP_134779931.1">
    <property type="nucleotide sequence ID" value="NZ_SPDS01000001.1"/>
</dbReference>
<dbReference type="InterPro" id="IPR000182">
    <property type="entry name" value="GNAT_dom"/>
</dbReference>
<dbReference type="Gene3D" id="3.40.630.30">
    <property type="match status" value="1"/>
</dbReference>
<evidence type="ECO:0000313" key="2">
    <source>
        <dbReference type="EMBL" id="TFH56872.1"/>
    </source>
</evidence>
<dbReference type="AlphaFoldDB" id="A0A4Y8TYR1"/>
<dbReference type="Pfam" id="PF00583">
    <property type="entry name" value="Acetyltransf_1"/>
    <property type="match status" value="1"/>
</dbReference>
<evidence type="ECO:0000313" key="3">
    <source>
        <dbReference type="Proteomes" id="UP000297638"/>
    </source>
</evidence>
<keyword evidence="2" id="KW-0808">Transferase</keyword>
<name>A0A4Y8TYR1_9MICC</name>
<gene>
    <name evidence="2" type="ORF">EXY26_07580</name>
</gene>
<dbReference type="Proteomes" id="UP000297638">
    <property type="component" value="Unassembled WGS sequence"/>
</dbReference>
<evidence type="ECO:0000259" key="1">
    <source>
        <dbReference type="PROSITE" id="PS51186"/>
    </source>
</evidence>
<accession>A0A4Y8TYR1</accession>
<organism evidence="2 3">
    <name type="scientific">Glutamicibacter arilaitensis</name>
    <dbReference type="NCBI Taxonomy" id="256701"/>
    <lineage>
        <taxon>Bacteria</taxon>
        <taxon>Bacillati</taxon>
        <taxon>Actinomycetota</taxon>
        <taxon>Actinomycetes</taxon>
        <taxon>Micrococcales</taxon>
        <taxon>Micrococcaceae</taxon>
        <taxon>Glutamicibacter</taxon>
    </lineage>
</organism>
<reference evidence="2 3" key="1">
    <citation type="submission" date="2019-03" db="EMBL/GenBank/DDBJ databases">
        <title>Glutamicibacter sp. LJH19 genome.</title>
        <authorList>
            <person name="Sinai Borker S."/>
            <person name="Kumar R."/>
        </authorList>
    </citation>
    <scope>NUCLEOTIDE SEQUENCE [LARGE SCALE GENOMIC DNA]</scope>
    <source>
        <strain evidence="2 3">LJH19</strain>
    </source>
</reference>
<comment type="caution">
    <text evidence="2">The sequence shown here is derived from an EMBL/GenBank/DDBJ whole genome shotgun (WGS) entry which is preliminary data.</text>
</comment>
<proteinExistence type="predicted"/>
<sequence>MLTPQPMQEADYLAIRRLSESLGRQAAPELWGAAECQLVIKTSSGELLGWARAHWWEPDDPVAPAGYYLGGIEIIRYHQQRGAARSLSEARLAWIAQRAPKAWCVVNVQNTASLALARSLGFEEVARAARFGTVVFNGGSGVLLSKNLASLRGYAQEQV</sequence>
<dbReference type="EMBL" id="SPDS01000001">
    <property type="protein sequence ID" value="TFH56872.1"/>
    <property type="molecule type" value="Genomic_DNA"/>
</dbReference>
<protein>
    <submittedName>
        <fullName evidence="2">GNAT family N-acetyltransferase</fullName>
    </submittedName>
</protein>
<dbReference type="PROSITE" id="PS51186">
    <property type="entry name" value="GNAT"/>
    <property type="match status" value="1"/>
</dbReference>